<reference evidence="6 7" key="1">
    <citation type="submission" date="2016-03" db="EMBL/GenBank/DDBJ databases">
        <authorList>
            <person name="Ploux O."/>
        </authorList>
    </citation>
    <scope>NUCLEOTIDE SEQUENCE [LARGE SCALE GENOMIC DNA]</scope>
    <source>
        <strain evidence="6 7">UAMH 11012</strain>
    </source>
</reference>
<keyword evidence="3" id="KW-0378">Hydrolase</keyword>
<dbReference type="STRING" id="576137.A0A1L7XJW0"/>
<evidence type="ECO:0000256" key="2">
    <source>
        <dbReference type="ARBA" id="ARBA00022670"/>
    </source>
</evidence>
<dbReference type="GO" id="GO:0019783">
    <property type="term" value="F:ubiquitin-like protein peptidase activity"/>
    <property type="evidence" value="ECO:0007669"/>
    <property type="project" value="UniProtKB-ARBA"/>
</dbReference>
<dbReference type="Proteomes" id="UP000184330">
    <property type="component" value="Unassembled WGS sequence"/>
</dbReference>
<evidence type="ECO:0000256" key="4">
    <source>
        <dbReference type="SAM" id="MobiDB-lite"/>
    </source>
</evidence>
<keyword evidence="7" id="KW-1185">Reference proteome</keyword>
<name>A0A1L7XJW0_9HELO</name>
<dbReference type="InterPro" id="IPR003653">
    <property type="entry name" value="Peptidase_C48_C"/>
</dbReference>
<proteinExistence type="inferred from homology"/>
<dbReference type="Gene3D" id="3.40.395.10">
    <property type="entry name" value="Adenoviral Proteinase, Chain A"/>
    <property type="match status" value="1"/>
</dbReference>
<feature type="domain" description="Ubiquitin-like protease family profile" evidence="5">
    <location>
        <begin position="276"/>
        <end position="348"/>
    </location>
</feature>
<evidence type="ECO:0000313" key="6">
    <source>
        <dbReference type="EMBL" id="CZR65293.1"/>
    </source>
</evidence>
<dbReference type="Pfam" id="PF02902">
    <property type="entry name" value="Peptidase_C48"/>
    <property type="match status" value="1"/>
</dbReference>
<protein>
    <recommendedName>
        <fullName evidence="5">Ubiquitin-like protease family profile domain-containing protein</fullName>
    </recommendedName>
</protein>
<evidence type="ECO:0000313" key="7">
    <source>
        <dbReference type="Proteomes" id="UP000184330"/>
    </source>
</evidence>
<keyword evidence="2" id="KW-0645">Protease</keyword>
<evidence type="ECO:0000259" key="5">
    <source>
        <dbReference type="Pfam" id="PF02902"/>
    </source>
</evidence>
<dbReference type="GO" id="GO:0006508">
    <property type="term" value="P:proteolysis"/>
    <property type="evidence" value="ECO:0007669"/>
    <property type="project" value="UniProtKB-KW"/>
</dbReference>
<evidence type="ECO:0000256" key="1">
    <source>
        <dbReference type="ARBA" id="ARBA00005234"/>
    </source>
</evidence>
<evidence type="ECO:0000256" key="3">
    <source>
        <dbReference type="ARBA" id="ARBA00022801"/>
    </source>
</evidence>
<accession>A0A1L7XJW0</accession>
<dbReference type="AlphaFoldDB" id="A0A1L7XJW0"/>
<feature type="region of interest" description="Disordered" evidence="4">
    <location>
        <begin position="14"/>
        <end position="35"/>
    </location>
</feature>
<gene>
    <name evidence="6" type="ORF">PAC_15193</name>
</gene>
<dbReference type="GO" id="GO:0008234">
    <property type="term" value="F:cysteine-type peptidase activity"/>
    <property type="evidence" value="ECO:0007669"/>
    <property type="project" value="InterPro"/>
</dbReference>
<feature type="region of interest" description="Disordered" evidence="4">
    <location>
        <begin position="337"/>
        <end position="356"/>
    </location>
</feature>
<comment type="similarity">
    <text evidence="1">Belongs to the peptidase C48 family.</text>
</comment>
<organism evidence="6 7">
    <name type="scientific">Phialocephala subalpina</name>
    <dbReference type="NCBI Taxonomy" id="576137"/>
    <lineage>
        <taxon>Eukaryota</taxon>
        <taxon>Fungi</taxon>
        <taxon>Dikarya</taxon>
        <taxon>Ascomycota</taxon>
        <taxon>Pezizomycotina</taxon>
        <taxon>Leotiomycetes</taxon>
        <taxon>Helotiales</taxon>
        <taxon>Mollisiaceae</taxon>
        <taxon>Phialocephala</taxon>
        <taxon>Phialocephala fortinii species complex</taxon>
    </lineage>
</organism>
<dbReference type="EMBL" id="FJOG01000030">
    <property type="protein sequence ID" value="CZR65293.1"/>
    <property type="molecule type" value="Genomic_DNA"/>
</dbReference>
<dbReference type="InterPro" id="IPR038765">
    <property type="entry name" value="Papain-like_cys_pep_sf"/>
</dbReference>
<dbReference type="SUPFAM" id="SSF54001">
    <property type="entry name" value="Cysteine proteinases"/>
    <property type="match status" value="1"/>
</dbReference>
<dbReference type="OrthoDB" id="5084510at2759"/>
<sequence length="372" mass="42360">MWINMLEAGHARSKEYDAELEQAEKAPPSTKRGTPRKRLATVVLDKYLKEARDTTAIEGPEKLTSKGNEDRLSSLDSAGIQKRILDTRKKRLNNIFHKGRILRKLAQKTRLGILFDPDIWSYAKASKENIDKIAALFQADPQKIELLSILDKQVELGLESTSGVRSRKSKPMPSLGFGYMLMQSQEPVPQGCLDTAINRVVKEISHVLGKHPLDKDDSIMVNSAIELSYGMFDRLRSREWLNCWEIAAALEMTDRPIFVQLGLSVPLHKKDANGEVTPISNPLRRWRKKIDDCRRKGKNDLERPQVYICPLNANTNHFTLLEINEQTKMIYHYDSMASHESENDESENDESMNRDNVKTRLIEISAFAAVMG</sequence>